<dbReference type="RefSeq" id="WP_058299852.1">
    <property type="nucleotide sequence ID" value="NZ_FMAU01000008.1"/>
</dbReference>
<evidence type="ECO:0000256" key="4">
    <source>
        <dbReference type="ARBA" id="ARBA00022692"/>
    </source>
</evidence>
<dbReference type="AlphaFoldDB" id="A0A0V8H880"/>
<keyword evidence="5 7" id="KW-1133">Transmembrane helix</keyword>
<dbReference type="PANTHER" id="PTHR33452">
    <property type="entry name" value="OXIDOREDUCTASE CATD-RELATED"/>
    <property type="match status" value="1"/>
</dbReference>
<dbReference type="EMBL" id="FMAU01000008">
    <property type="protein sequence ID" value="SCC33471.1"/>
    <property type="molecule type" value="Genomic_DNA"/>
</dbReference>
<evidence type="ECO:0000256" key="3">
    <source>
        <dbReference type="ARBA" id="ARBA00022475"/>
    </source>
</evidence>
<dbReference type="OrthoDB" id="886570at2"/>
<evidence type="ECO:0000256" key="7">
    <source>
        <dbReference type="SAM" id="Phobius"/>
    </source>
</evidence>
<feature type="transmembrane region" description="Helical" evidence="7">
    <location>
        <begin position="6"/>
        <end position="25"/>
    </location>
</feature>
<keyword evidence="3" id="KW-1003">Cell membrane</keyword>
<dbReference type="InterPro" id="IPR032808">
    <property type="entry name" value="DoxX"/>
</dbReference>
<evidence type="ECO:0000256" key="1">
    <source>
        <dbReference type="ARBA" id="ARBA00004651"/>
    </source>
</evidence>
<evidence type="ECO:0000256" key="5">
    <source>
        <dbReference type="ARBA" id="ARBA00022989"/>
    </source>
</evidence>
<name>A0A0V8H880_9BACI</name>
<feature type="transmembrane region" description="Helical" evidence="7">
    <location>
        <begin position="72"/>
        <end position="93"/>
    </location>
</feature>
<keyword evidence="6 7" id="KW-0472">Membrane</keyword>
<dbReference type="Proteomes" id="UP000181997">
    <property type="component" value="Unassembled WGS sequence"/>
</dbReference>
<comment type="subcellular location">
    <subcellularLocation>
        <location evidence="1">Cell membrane</location>
        <topology evidence="1">Multi-pass membrane protein</topology>
    </subcellularLocation>
</comment>
<gene>
    <name evidence="8" type="ORF">GA0061094_4064</name>
</gene>
<keyword evidence="9" id="KW-1185">Reference proteome</keyword>
<organism evidence="8 9">
    <name type="scientific">[Bacillus] enclensis</name>
    <dbReference type="NCBI Taxonomy" id="1402860"/>
    <lineage>
        <taxon>Bacteria</taxon>
        <taxon>Bacillati</taxon>
        <taxon>Bacillota</taxon>
        <taxon>Bacilli</taxon>
        <taxon>Bacillales</taxon>
        <taxon>Bacillaceae</taxon>
        <taxon>Rossellomorea</taxon>
    </lineage>
</organism>
<protein>
    <submittedName>
        <fullName evidence="8">Uncharacterized membrane protein YphA, DoxX/SURF4 family</fullName>
    </submittedName>
</protein>
<sequence length="136" mass="14314">MHTHQLGALILRIALGLTFFVHGFVKFQGGIENTAGFFESLGLPGFAAYVVALIELIGGVAMILGFGTRVTAVLFAFIMLGAIAKVKLAGGFLGNGQGAGYELDFALLAMSVYFILVKTASFSLDSKLFQTNASQS</sequence>
<feature type="transmembrane region" description="Helical" evidence="7">
    <location>
        <begin position="46"/>
        <end position="66"/>
    </location>
</feature>
<dbReference type="InterPro" id="IPR051907">
    <property type="entry name" value="DoxX-like_oxidoreductase"/>
</dbReference>
<evidence type="ECO:0000313" key="8">
    <source>
        <dbReference type="EMBL" id="SCC33471.1"/>
    </source>
</evidence>
<feature type="transmembrane region" description="Helical" evidence="7">
    <location>
        <begin position="105"/>
        <end position="124"/>
    </location>
</feature>
<dbReference type="GO" id="GO:0005886">
    <property type="term" value="C:plasma membrane"/>
    <property type="evidence" value="ECO:0007669"/>
    <property type="project" value="UniProtKB-SubCell"/>
</dbReference>
<accession>A0A0V8H880</accession>
<keyword evidence="4 7" id="KW-0812">Transmembrane</keyword>
<evidence type="ECO:0000256" key="2">
    <source>
        <dbReference type="ARBA" id="ARBA00006679"/>
    </source>
</evidence>
<reference evidence="9" key="1">
    <citation type="submission" date="2016-08" db="EMBL/GenBank/DDBJ databases">
        <authorList>
            <person name="Varghese N."/>
            <person name="Submissions Spin"/>
        </authorList>
    </citation>
    <scope>NUCLEOTIDE SEQUENCE [LARGE SCALE GENOMIC DNA]</scope>
    <source>
        <strain evidence="9">SGD-1123</strain>
    </source>
</reference>
<comment type="similarity">
    <text evidence="2">Belongs to the DoxX family.</text>
</comment>
<dbReference type="PANTHER" id="PTHR33452:SF1">
    <property type="entry name" value="INNER MEMBRANE PROTEIN YPHA-RELATED"/>
    <property type="match status" value="1"/>
</dbReference>
<proteinExistence type="inferred from homology"/>
<dbReference type="Pfam" id="PF07681">
    <property type="entry name" value="DoxX"/>
    <property type="match status" value="1"/>
</dbReference>
<evidence type="ECO:0000313" key="9">
    <source>
        <dbReference type="Proteomes" id="UP000181997"/>
    </source>
</evidence>
<evidence type="ECO:0000256" key="6">
    <source>
        <dbReference type="ARBA" id="ARBA00023136"/>
    </source>
</evidence>